<proteinExistence type="predicted"/>
<sequence length="154" mass="16362">YLSEWEAALGIPDECFPVGTTIAARQFAIEIKLVVLAGISTADDFQKLALRFGLTIKARSGIDHVTVGQGGYGLETPVLDITGDFADVAEARMTLVITESFPDDVRFPWPFSAAASPPPPPAGLKFATAGQNSLRCLISKLAPANVAVLFQENV</sequence>
<organism evidence="1">
    <name type="scientific">marine sediment metagenome</name>
    <dbReference type="NCBI Taxonomy" id="412755"/>
    <lineage>
        <taxon>unclassified sequences</taxon>
        <taxon>metagenomes</taxon>
        <taxon>ecological metagenomes</taxon>
    </lineage>
</organism>
<evidence type="ECO:0000313" key="1">
    <source>
        <dbReference type="EMBL" id="GAF97183.1"/>
    </source>
</evidence>
<comment type="caution">
    <text evidence="1">The sequence shown here is derived from an EMBL/GenBank/DDBJ whole genome shotgun (WGS) entry which is preliminary data.</text>
</comment>
<protein>
    <submittedName>
        <fullName evidence="1">Uncharacterized protein</fullName>
    </submittedName>
</protein>
<dbReference type="AlphaFoldDB" id="X0TUC9"/>
<gene>
    <name evidence="1" type="ORF">S01H1_26466</name>
</gene>
<accession>X0TUC9</accession>
<dbReference type="EMBL" id="BARS01016045">
    <property type="protein sequence ID" value="GAF97183.1"/>
    <property type="molecule type" value="Genomic_DNA"/>
</dbReference>
<feature type="non-terminal residue" evidence="1">
    <location>
        <position position="1"/>
    </location>
</feature>
<name>X0TUC9_9ZZZZ</name>
<reference evidence="1" key="1">
    <citation type="journal article" date="2014" name="Front. Microbiol.">
        <title>High frequency of phylogenetically diverse reductive dehalogenase-homologous genes in deep subseafloor sedimentary metagenomes.</title>
        <authorList>
            <person name="Kawai M."/>
            <person name="Futagami T."/>
            <person name="Toyoda A."/>
            <person name="Takaki Y."/>
            <person name="Nishi S."/>
            <person name="Hori S."/>
            <person name="Arai W."/>
            <person name="Tsubouchi T."/>
            <person name="Morono Y."/>
            <person name="Uchiyama I."/>
            <person name="Ito T."/>
            <person name="Fujiyama A."/>
            <person name="Inagaki F."/>
            <person name="Takami H."/>
        </authorList>
    </citation>
    <scope>NUCLEOTIDE SEQUENCE</scope>
    <source>
        <strain evidence="1">Expedition CK06-06</strain>
    </source>
</reference>